<dbReference type="AlphaFoldDB" id="A0A975BRB7"/>
<dbReference type="Gene3D" id="2.60.40.790">
    <property type="match status" value="1"/>
</dbReference>
<sequence length="153" mass="17763">MFNLISCRKPQRNEIARFRSETDDFFKRFFDISPFDKRSLFSEKAWFPYTDVSEGEKDITVKAEIPGADKEDIDVQVSGRTLTIKGEKKQETKEDNEDYHREERFYGTFRRSIRLPAGADTSDIDASYKNGILNITMKKIKPSAFKKIEISGT</sequence>
<dbReference type="InterPro" id="IPR031107">
    <property type="entry name" value="Small_HSP"/>
</dbReference>
<accession>A0A975BRB7</accession>
<dbReference type="CDD" id="cd06464">
    <property type="entry name" value="ACD_sHsps-like"/>
    <property type="match status" value="1"/>
</dbReference>
<gene>
    <name evidence="4" type="ORF">dnm_062160</name>
</gene>
<comment type="similarity">
    <text evidence="1 2">Belongs to the small heat shock protein (HSP20) family.</text>
</comment>
<keyword evidence="4" id="KW-0346">Stress response</keyword>
<dbReference type="PROSITE" id="PS01031">
    <property type="entry name" value="SHSP"/>
    <property type="match status" value="1"/>
</dbReference>
<dbReference type="RefSeq" id="WP_207678481.1">
    <property type="nucleotide sequence ID" value="NZ_CP061800.1"/>
</dbReference>
<dbReference type="PANTHER" id="PTHR11527">
    <property type="entry name" value="HEAT-SHOCK PROTEIN 20 FAMILY MEMBER"/>
    <property type="match status" value="1"/>
</dbReference>
<dbReference type="InterPro" id="IPR008978">
    <property type="entry name" value="HSP20-like_chaperone"/>
</dbReference>
<name>A0A975BRB7_9BACT</name>
<proteinExistence type="inferred from homology"/>
<dbReference type="Proteomes" id="UP000663722">
    <property type="component" value="Chromosome"/>
</dbReference>
<reference evidence="4" key="1">
    <citation type="journal article" date="2021" name="Microb. Physiol.">
        <title>Proteogenomic Insights into the Physiology of Marine, Sulfate-Reducing, Filamentous Desulfonema limicola and Desulfonema magnum.</title>
        <authorList>
            <person name="Schnaars V."/>
            <person name="Wohlbrand L."/>
            <person name="Scheve S."/>
            <person name="Hinrichs C."/>
            <person name="Reinhardt R."/>
            <person name="Rabus R."/>
        </authorList>
    </citation>
    <scope>NUCLEOTIDE SEQUENCE</scope>
    <source>
        <strain evidence="4">4be13</strain>
    </source>
</reference>
<evidence type="ECO:0000256" key="1">
    <source>
        <dbReference type="PROSITE-ProRule" id="PRU00285"/>
    </source>
</evidence>
<keyword evidence="5" id="KW-1185">Reference proteome</keyword>
<evidence type="ECO:0000256" key="2">
    <source>
        <dbReference type="RuleBase" id="RU003616"/>
    </source>
</evidence>
<dbReference type="EMBL" id="CP061800">
    <property type="protein sequence ID" value="QTA90155.1"/>
    <property type="molecule type" value="Genomic_DNA"/>
</dbReference>
<dbReference type="KEGG" id="dmm:dnm_062160"/>
<evidence type="ECO:0000259" key="3">
    <source>
        <dbReference type="PROSITE" id="PS01031"/>
    </source>
</evidence>
<protein>
    <submittedName>
        <fullName evidence="4">Heat shock protein, Hsp 20 family</fullName>
    </submittedName>
</protein>
<organism evidence="4 5">
    <name type="scientific">Desulfonema magnum</name>
    <dbReference type="NCBI Taxonomy" id="45655"/>
    <lineage>
        <taxon>Bacteria</taxon>
        <taxon>Pseudomonadati</taxon>
        <taxon>Thermodesulfobacteriota</taxon>
        <taxon>Desulfobacteria</taxon>
        <taxon>Desulfobacterales</taxon>
        <taxon>Desulfococcaceae</taxon>
        <taxon>Desulfonema</taxon>
    </lineage>
</organism>
<evidence type="ECO:0000313" key="5">
    <source>
        <dbReference type="Proteomes" id="UP000663722"/>
    </source>
</evidence>
<dbReference type="SUPFAM" id="SSF49764">
    <property type="entry name" value="HSP20-like chaperones"/>
    <property type="match status" value="1"/>
</dbReference>
<evidence type="ECO:0000313" key="4">
    <source>
        <dbReference type="EMBL" id="QTA90155.1"/>
    </source>
</evidence>
<feature type="domain" description="SHSP" evidence="3">
    <location>
        <begin position="40"/>
        <end position="153"/>
    </location>
</feature>
<dbReference type="InterPro" id="IPR002068">
    <property type="entry name" value="A-crystallin/Hsp20_dom"/>
</dbReference>
<dbReference type="Pfam" id="PF00011">
    <property type="entry name" value="HSP20"/>
    <property type="match status" value="1"/>
</dbReference>